<dbReference type="InterPro" id="IPR027417">
    <property type="entry name" value="P-loop_NTPase"/>
</dbReference>
<name>A0ABY6HHI6_9FIRM</name>
<dbReference type="InterPro" id="IPR051316">
    <property type="entry name" value="Zinc-reg_GTPase_activator"/>
</dbReference>
<proteinExistence type="predicted"/>
<keyword evidence="3" id="KW-1185">Reference proteome</keyword>
<dbReference type="InterPro" id="IPR003495">
    <property type="entry name" value="CobW/HypB/UreG_nucleotide-bd"/>
</dbReference>
<dbReference type="PANTHER" id="PTHR13748">
    <property type="entry name" value="COBW-RELATED"/>
    <property type="match status" value="1"/>
</dbReference>
<sequence length="208" mass="22595">MKVIVLGGFLGSGKTSVLLQLAEFLVARSIKKENATPVVIVENEIGGSGVDNLLLENQGLTVKNLFAGCACCTSSAQLADTVSYLKKEFDPQWIIIEATGLAYPDKIKQTVEDAFGVETAIITIVDAKRWFRLIAAMESFVSGQLENASSVLINKIDCVDQSCLDSVTASIRSYNPGIPCYPISAIIKFTDAFWEQLLENLLPDLIRS</sequence>
<dbReference type="Gene3D" id="3.40.50.300">
    <property type="entry name" value="P-loop containing nucleotide triphosphate hydrolases"/>
    <property type="match status" value="1"/>
</dbReference>
<dbReference type="SUPFAM" id="SSF52540">
    <property type="entry name" value="P-loop containing nucleoside triphosphate hydrolases"/>
    <property type="match status" value="1"/>
</dbReference>
<dbReference type="PANTHER" id="PTHR13748:SF62">
    <property type="entry name" value="COBW DOMAIN-CONTAINING PROTEIN"/>
    <property type="match status" value="1"/>
</dbReference>
<dbReference type="Proteomes" id="UP001163550">
    <property type="component" value="Chromosome"/>
</dbReference>
<evidence type="ECO:0000259" key="1">
    <source>
        <dbReference type="Pfam" id="PF02492"/>
    </source>
</evidence>
<feature type="domain" description="CobW/HypB/UreG nucleotide-binding" evidence="1">
    <location>
        <begin position="3"/>
        <end position="179"/>
    </location>
</feature>
<dbReference type="Pfam" id="PF02492">
    <property type="entry name" value="cobW"/>
    <property type="match status" value="1"/>
</dbReference>
<evidence type="ECO:0000313" key="3">
    <source>
        <dbReference type="Proteomes" id="UP001163550"/>
    </source>
</evidence>
<evidence type="ECO:0000313" key="2">
    <source>
        <dbReference type="EMBL" id="UYO63987.1"/>
    </source>
</evidence>
<dbReference type="RefSeq" id="WP_263993076.1">
    <property type="nucleotide sequence ID" value="NZ_CP087994.1"/>
</dbReference>
<reference evidence="2" key="1">
    <citation type="submission" date="2021-11" db="EMBL/GenBank/DDBJ databases">
        <title>Isoprene-degrading acetogen.</title>
        <authorList>
            <person name="Yang Y."/>
            <person name="Jin H."/>
            <person name="Yan J."/>
        </authorList>
    </citation>
    <scope>NUCLEOTIDE SEQUENCE</scope>
    <source>
        <strain evidence="2">Berkeley</strain>
    </source>
</reference>
<gene>
    <name evidence="2" type="ORF">LNN31_06105</name>
</gene>
<accession>A0ABY6HHI6</accession>
<protein>
    <submittedName>
        <fullName evidence="2">Cobalamin biosynthesis protein P47K</fullName>
    </submittedName>
</protein>
<dbReference type="EMBL" id="CP087994">
    <property type="protein sequence ID" value="UYO63987.1"/>
    <property type="molecule type" value="Genomic_DNA"/>
</dbReference>
<organism evidence="2 3">
    <name type="scientific">Acetobacterium wieringae</name>
    <dbReference type="NCBI Taxonomy" id="52694"/>
    <lineage>
        <taxon>Bacteria</taxon>
        <taxon>Bacillati</taxon>
        <taxon>Bacillota</taxon>
        <taxon>Clostridia</taxon>
        <taxon>Eubacteriales</taxon>
        <taxon>Eubacteriaceae</taxon>
        <taxon>Acetobacterium</taxon>
    </lineage>
</organism>